<dbReference type="EMBL" id="JBBJCI010000140">
    <property type="protein sequence ID" value="KAK7242768.1"/>
    <property type="molecule type" value="Genomic_DNA"/>
</dbReference>
<comment type="caution">
    <text evidence="1">The sequence shown here is derived from an EMBL/GenBank/DDBJ whole genome shotgun (WGS) entry which is preliminary data.</text>
</comment>
<gene>
    <name evidence="1" type="primary">MARCH5</name>
    <name evidence="1" type="ORF">SO694_00015115</name>
</gene>
<dbReference type="GO" id="GO:0016740">
    <property type="term" value="F:transferase activity"/>
    <property type="evidence" value="ECO:0007669"/>
    <property type="project" value="UniProtKB-KW"/>
</dbReference>
<organism evidence="1 2">
    <name type="scientific">Aureococcus anophagefferens</name>
    <name type="common">Harmful bloom alga</name>
    <dbReference type="NCBI Taxonomy" id="44056"/>
    <lineage>
        <taxon>Eukaryota</taxon>
        <taxon>Sar</taxon>
        <taxon>Stramenopiles</taxon>
        <taxon>Ochrophyta</taxon>
        <taxon>Pelagophyceae</taxon>
        <taxon>Pelagomonadales</taxon>
        <taxon>Pelagomonadaceae</taxon>
        <taxon>Aureococcus</taxon>
    </lineage>
</organism>
<dbReference type="Proteomes" id="UP001363151">
    <property type="component" value="Unassembled WGS sequence"/>
</dbReference>
<name>A0ABR1G285_AURAN</name>
<accession>A0ABR1G285</accession>
<keyword evidence="1" id="KW-0808">Transferase</keyword>
<reference evidence="1 2" key="1">
    <citation type="submission" date="2024-03" db="EMBL/GenBank/DDBJ databases">
        <title>Aureococcus anophagefferens CCMP1851 and Kratosvirus quantuckense: Draft genome of a second virus-susceptible host strain in the model system.</title>
        <authorList>
            <person name="Chase E."/>
            <person name="Truchon A.R."/>
            <person name="Schepens W."/>
            <person name="Wilhelm S.W."/>
        </authorList>
    </citation>
    <scope>NUCLEOTIDE SEQUENCE [LARGE SCALE GENOMIC DNA]</scope>
    <source>
        <strain evidence="1 2">CCMP1851</strain>
    </source>
</reference>
<sequence>MLVVERCVLAREDAGGVASARDERRYLDDAEKAKALAAAALATCRRILGPSHPDTGKYLRFFGQISMVCRFLGDNVATRAKREAAVERLRG</sequence>
<evidence type="ECO:0000313" key="2">
    <source>
        <dbReference type="Proteomes" id="UP001363151"/>
    </source>
</evidence>
<evidence type="ECO:0000313" key="1">
    <source>
        <dbReference type="EMBL" id="KAK7242768.1"/>
    </source>
</evidence>
<protein>
    <submittedName>
        <fullName evidence="1">Ubiquitin-protein transferase</fullName>
    </submittedName>
</protein>
<keyword evidence="2" id="KW-1185">Reference proteome</keyword>
<proteinExistence type="predicted"/>